<evidence type="ECO:0000256" key="1">
    <source>
        <dbReference type="SAM" id="Phobius"/>
    </source>
</evidence>
<gene>
    <name evidence="2" type="ORF">DAKH74_032780</name>
</gene>
<comment type="caution">
    <text evidence="2">The sequence shown here is derived from an EMBL/GenBank/DDBJ whole genome shotgun (WGS) entry which is preliminary data.</text>
</comment>
<evidence type="ECO:0000313" key="2">
    <source>
        <dbReference type="EMBL" id="GMM56662.1"/>
    </source>
</evidence>
<keyword evidence="3" id="KW-1185">Reference proteome</keyword>
<sequence>MIPTMVDHALLREHAYENSKDLSEVLDPSTFSNNAGFQSIRDHGLGYFNYYLALDEDVYGSSSLDMARAHIYDHFNVYLVLFLVLLLGWIAAVVAELGLLQSAFRKRRWSKFGDSGVEYHHVKV</sequence>
<dbReference type="EMBL" id="BTGD01000010">
    <property type="protein sequence ID" value="GMM56662.1"/>
    <property type="molecule type" value="Genomic_DNA"/>
</dbReference>
<organism evidence="2 3">
    <name type="scientific">Maudiozyma humilis</name>
    <name type="common">Sour dough yeast</name>
    <name type="synonym">Kazachstania humilis</name>
    <dbReference type="NCBI Taxonomy" id="51915"/>
    <lineage>
        <taxon>Eukaryota</taxon>
        <taxon>Fungi</taxon>
        <taxon>Dikarya</taxon>
        <taxon>Ascomycota</taxon>
        <taxon>Saccharomycotina</taxon>
        <taxon>Saccharomycetes</taxon>
        <taxon>Saccharomycetales</taxon>
        <taxon>Saccharomycetaceae</taxon>
        <taxon>Maudiozyma</taxon>
    </lineage>
</organism>
<keyword evidence="1" id="KW-0472">Membrane</keyword>
<accession>A0AAV5S138</accession>
<dbReference type="AlphaFoldDB" id="A0AAV5S138"/>
<feature type="transmembrane region" description="Helical" evidence="1">
    <location>
        <begin position="75"/>
        <end position="100"/>
    </location>
</feature>
<keyword evidence="1" id="KW-0812">Transmembrane</keyword>
<keyword evidence="1" id="KW-1133">Transmembrane helix</keyword>
<evidence type="ECO:0000313" key="3">
    <source>
        <dbReference type="Proteomes" id="UP001377567"/>
    </source>
</evidence>
<dbReference type="Proteomes" id="UP001377567">
    <property type="component" value="Unassembled WGS sequence"/>
</dbReference>
<protein>
    <submittedName>
        <fullName evidence="2">Uncharacterized protein</fullName>
    </submittedName>
</protein>
<proteinExistence type="predicted"/>
<reference evidence="2 3" key="1">
    <citation type="journal article" date="2023" name="Elife">
        <title>Identification of key yeast species and microbe-microbe interactions impacting larval growth of Drosophila in the wild.</title>
        <authorList>
            <person name="Mure A."/>
            <person name="Sugiura Y."/>
            <person name="Maeda R."/>
            <person name="Honda K."/>
            <person name="Sakurai N."/>
            <person name="Takahashi Y."/>
            <person name="Watada M."/>
            <person name="Katoh T."/>
            <person name="Gotoh A."/>
            <person name="Gotoh Y."/>
            <person name="Taniguchi I."/>
            <person name="Nakamura K."/>
            <person name="Hayashi T."/>
            <person name="Katayama T."/>
            <person name="Uemura T."/>
            <person name="Hattori Y."/>
        </authorList>
    </citation>
    <scope>NUCLEOTIDE SEQUENCE [LARGE SCALE GENOMIC DNA]</scope>
    <source>
        <strain evidence="2 3">KH-74</strain>
    </source>
</reference>
<name>A0AAV5S138_MAUHU</name>